<dbReference type="RefSeq" id="WP_013725572.1">
    <property type="nucleotide sequence ID" value="NZ_LGVP01000043.1"/>
</dbReference>
<name>A0A9Q1UYW0_CLOBO</name>
<dbReference type="Proteomes" id="UP000037540">
    <property type="component" value="Unassembled WGS sequence"/>
</dbReference>
<comment type="caution">
    <text evidence="1">The sequence shown here is derived from an EMBL/GenBank/DDBJ whole genome shotgun (WGS) entry which is preliminary data.</text>
</comment>
<protein>
    <submittedName>
        <fullName evidence="1">Uncharacterized protein</fullName>
    </submittedName>
</protein>
<proteinExistence type="predicted"/>
<gene>
    <name evidence="1" type="ORF">ADU74_05680</name>
</gene>
<evidence type="ECO:0000313" key="2">
    <source>
        <dbReference type="Proteomes" id="UP000037540"/>
    </source>
</evidence>
<dbReference type="AlphaFoldDB" id="A0A9Q1UYW0"/>
<organism evidence="1 2">
    <name type="scientific">Clostridium botulinum</name>
    <dbReference type="NCBI Taxonomy" id="1491"/>
    <lineage>
        <taxon>Bacteria</taxon>
        <taxon>Bacillati</taxon>
        <taxon>Bacillota</taxon>
        <taxon>Clostridia</taxon>
        <taxon>Eubacteriales</taxon>
        <taxon>Clostridiaceae</taxon>
        <taxon>Clostridium</taxon>
    </lineage>
</organism>
<dbReference type="EMBL" id="LGVR01000022">
    <property type="protein sequence ID" value="KOA88940.1"/>
    <property type="molecule type" value="Genomic_DNA"/>
</dbReference>
<evidence type="ECO:0000313" key="1">
    <source>
        <dbReference type="EMBL" id="KOA88940.1"/>
    </source>
</evidence>
<reference evidence="1 2" key="1">
    <citation type="submission" date="2015-07" db="EMBL/GenBank/DDBJ databases">
        <title>Draft genome sequences of 17 French Clostridium botulinum group III.</title>
        <authorList>
            <person name="Woudstra C."/>
            <person name="Le Marechal C."/>
            <person name="Souillard R."/>
            <person name="Bayon-Auboyer M.-H."/>
            <person name="Dessouter D."/>
            <person name="Fach P."/>
        </authorList>
    </citation>
    <scope>NUCLEOTIDE SEQUENCE [LARGE SCALE GENOMIC DNA]</scope>
    <source>
        <strain evidence="1 2">12LNRI-CD</strain>
    </source>
</reference>
<sequence>MTINKENQMNQIPVGVLQNINEMLAFGDGVLSDEDGRLSQEELGSLREKMNCKLDLECEGFVSKLENIYEIKLESKEFKMSVLGIFHDFGLKLIQKISTRYQNAHVKITFKTVTGYVCEEIQEAQVTKMIDDIVELIQDQFKLAEKTSYVKDDYITKVSATMKEQLKELEESFKAIEIPSENQDKTDVSNGLLDIKNPKFVESTVEHVEYLLDNEGKKAMLDYIRDLAKKLVESNK</sequence>
<accession>A0A9Q1UYW0</accession>